<dbReference type="CDD" id="cd02696">
    <property type="entry name" value="MurNAc-LAA"/>
    <property type="match status" value="1"/>
</dbReference>
<dbReference type="Pfam" id="PF08239">
    <property type="entry name" value="SH3_3"/>
    <property type="match status" value="3"/>
</dbReference>
<feature type="chain" id="PRO_5039080874" evidence="3">
    <location>
        <begin position="29"/>
        <end position="439"/>
    </location>
</feature>
<keyword evidence="2" id="KW-0961">Cell wall biogenesis/degradation</keyword>
<dbReference type="PROSITE" id="PS51781">
    <property type="entry name" value="SH3B"/>
    <property type="match status" value="3"/>
</dbReference>
<comment type="caution">
    <text evidence="5">The sequence shown here is derived from an EMBL/GenBank/DDBJ whole genome shotgun (WGS) entry which is preliminary data.</text>
</comment>
<reference evidence="5 6" key="1">
    <citation type="journal article" date="2018" name="Int. J. Food Microbiol.">
        <title>Growth of Carnobacterium spp. isolated from chilled vacuum-packaged meat under relevant acidic conditions.</title>
        <authorList>
            <person name="Zhang P."/>
            <person name="Badoni M."/>
            <person name="Ganzle M."/>
            <person name="Yang X."/>
        </authorList>
    </citation>
    <scope>NUCLEOTIDE SEQUENCE [LARGE SCALE GENOMIC DNA]</scope>
    <source>
        <strain evidence="5 6">B2</strain>
    </source>
</reference>
<dbReference type="InterPro" id="IPR002508">
    <property type="entry name" value="MurNAc-LAA_cat"/>
</dbReference>
<dbReference type="GO" id="GO:0008745">
    <property type="term" value="F:N-acetylmuramoyl-L-alanine amidase activity"/>
    <property type="evidence" value="ECO:0007669"/>
    <property type="project" value="InterPro"/>
</dbReference>
<dbReference type="InterPro" id="IPR017293">
    <property type="entry name" value="N-acetylmuramoyl-L-ala_amidase"/>
</dbReference>
<dbReference type="EMBL" id="NRPP01000017">
    <property type="protein sequence ID" value="TFJ24881.1"/>
    <property type="molecule type" value="Genomic_DNA"/>
</dbReference>
<feature type="domain" description="SH3b" evidence="4">
    <location>
        <begin position="185"/>
        <end position="249"/>
    </location>
</feature>
<protein>
    <submittedName>
        <fullName evidence="5">N-acetylmuramoyl-L-alanine amidase</fullName>
    </submittedName>
</protein>
<evidence type="ECO:0000313" key="5">
    <source>
        <dbReference type="EMBL" id="TFJ24881.1"/>
    </source>
</evidence>
<evidence type="ECO:0000259" key="4">
    <source>
        <dbReference type="PROSITE" id="PS51781"/>
    </source>
</evidence>
<dbReference type="AlphaFoldDB" id="A0A7Z8G456"/>
<organism evidence="5 6">
    <name type="scientific">Carnobacterium divergens</name>
    <name type="common">Lactobacillus divergens</name>
    <dbReference type="NCBI Taxonomy" id="2748"/>
    <lineage>
        <taxon>Bacteria</taxon>
        <taxon>Bacillati</taxon>
        <taxon>Bacillota</taxon>
        <taxon>Bacilli</taxon>
        <taxon>Lactobacillales</taxon>
        <taxon>Carnobacteriaceae</taxon>
        <taxon>Carnobacterium</taxon>
    </lineage>
</organism>
<proteinExistence type="predicted"/>
<keyword evidence="3" id="KW-0732">Signal</keyword>
<dbReference type="InterPro" id="IPR050695">
    <property type="entry name" value="N-acetylmuramoyl_amidase_3"/>
</dbReference>
<evidence type="ECO:0000256" key="2">
    <source>
        <dbReference type="ARBA" id="ARBA00023316"/>
    </source>
</evidence>
<evidence type="ECO:0000256" key="1">
    <source>
        <dbReference type="ARBA" id="ARBA00022801"/>
    </source>
</evidence>
<dbReference type="SUPFAM" id="SSF53187">
    <property type="entry name" value="Zn-dependent exopeptidases"/>
    <property type="match status" value="1"/>
</dbReference>
<dbReference type="Proteomes" id="UP000297938">
    <property type="component" value="Unassembled WGS sequence"/>
</dbReference>
<dbReference type="SMART" id="SM00646">
    <property type="entry name" value="Ami_3"/>
    <property type="match status" value="1"/>
</dbReference>
<dbReference type="Gene3D" id="2.30.30.40">
    <property type="entry name" value="SH3 Domains"/>
    <property type="match status" value="3"/>
</dbReference>
<dbReference type="Gene3D" id="3.40.630.40">
    <property type="entry name" value="Zn-dependent exopeptidases"/>
    <property type="match status" value="1"/>
</dbReference>
<feature type="signal peptide" evidence="3">
    <location>
        <begin position="1"/>
        <end position="28"/>
    </location>
</feature>
<gene>
    <name evidence="5" type="ORF">CKN69_09625</name>
</gene>
<evidence type="ECO:0000256" key="3">
    <source>
        <dbReference type="SAM" id="SignalP"/>
    </source>
</evidence>
<dbReference type="SMART" id="SM00287">
    <property type="entry name" value="SH3b"/>
    <property type="match status" value="3"/>
</dbReference>
<evidence type="ECO:0000313" key="6">
    <source>
        <dbReference type="Proteomes" id="UP000297938"/>
    </source>
</evidence>
<dbReference type="InterPro" id="IPR003646">
    <property type="entry name" value="SH3-like_bac-type"/>
</dbReference>
<feature type="domain" description="SH3b" evidence="4">
    <location>
        <begin position="33"/>
        <end position="97"/>
    </location>
</feature>
<dbReference type="GO" id="GO:0009253">
    <property type="term" value="P:peptidoglycan catabolic process"/>
    <property type="evidence" value="ECO:0007669"/>
    <property type="project" value="InterPro"/>
</dbReference>
<sequence>MEQTTMPRKHKKTFLFFFILLISLTAFATMALANYSTIKIDAAVVNVRTGPGLSYDTMTQIGAGDRVNILEEKNNWYKVRLSNDKIGWVASWLVNNTEISAATNTMGTVTGEKINIRSESNDQSEIIGSVTKGTELTVLYQENGWTQIQYNQQVAWINSKFIDVKPASVQQEAPTTVSTTDEKSASIKTITIRNEEANIRSAPGTTSSLVTTATKGQNFDYVGTSGDWYHIRNDAGIDGYVASWLVDLSADTSSAPLANVSSLAEATVVIDAGHGGDDPGAEATTFYEKEATLKTAQTLAAKLKAVGANVILTHDSDKSVSLRQRPAISNQAKADVFISIHYDSTENANDGSGTTTYYYHERDKALAKVVNDGLTNGPLPNNGVRFGDFQVTRENTQPALLLELGYVNNTTDSSMINTDSYREKISNTIVQSLNQYFKK</sequence>
<accession>A0A7Z8G456</accession>
<dbReference type="Pfam" id="PF01520">
    <property type="entry name" value="Amidase_3"/>
    <property type="match status" value="1"/>
</dbReference>
<dbReference type="GO" id="GO:0071555">
    <property type="term" value="P:cell wall organization"/>
    <property type="evidence" value="ECO:0007669"/>
    <property type="project" value="UniProtKB-KW"/>
</dbReference>
<name>A0A7Z8G456_CARDV</name>
<dbReference type="PIRSF" id="PIRSF037846">
    <property type="entry name" value="Autolysin_YrvJ_prd"/>
    <property type="match status" value="1"/>
</dbReference>
<feature type="domain" description="SH3b" evidence="4">
    <location>
        <begin position="104"/>
        <end position="166"/>
    </location>
</feature>
<dbReference type="RefSeq" id="WP_135026234.1">
    <property type="nucleotide sequence ID" value="NZ_NROV01000015.1"/>
</dbReference>
<dbReference type="PANTHER" id="PTHR30404">
    <property type="entry name" value="N-ACETYLMURAMOYL-L-ALANINE AMIDASE"/>
    <property type="match status" value="1"/>
</dbReference>
<dbReference type="PANTHER" id="PTHR30404:SF7">
    <property type="entry name" value="CELL WALL AMIDASE LYTH-RELATED"/>
    <property type="match status" value="1"/>
</dbReference>
<dbReference type="GO" id="GO:0030288">
    <property type="term" value="C:outer membrane-bounded periplasmic space"/>
    <property type="evidence" value="ECO:0007669"/>
    <property type="project" value="TreeGrafter"/>
</dbReference>
<keyword evidence="1" id="KW-0378">Hydrolase</keyword>